<dbReference type="AlphaFoldDB" id="A0A1F2PH17"/>
<dbReference type="Proteomes" id="UP000176244">
    <property type="component" value="Unassembled WGS sequence"/>
</dbReference>
<dbReference type="Proteomes" id="UP000322619">
    <property type="component" value="Unassembled WGS sequence"/>
</dbReference>
<feature type="transmembrane region" description="Helical" evidence="1">
    <location>
        <begin position="68"/>
        <end position="89"/>
    </location>
</feature>
<organism evidence="2 4">
    <name type="scientific">Acetobacterium wieringae</name>
    <dbReference type="NCBI Taxonomy" id="52694"/>
    <lineage>
        <taxon>Bacteria</taxon>
        <taxon>Bacillati</taxon>
        <taxon>Bacillota</taxon>
        <taxon>Clostridia</taxon>
        <taxon>Eubacteriales</taxon>
        <taxon>Eubacteriaceae</taxon>
        <taxon>Acetobacterium</taxon>
    </lineage>
</organism>
<keyword evidence="1" id="KW-0812">Transmembrane</keyword>
<dbReference type="RefSeq" id="WP_070371137.1">
    <property type="nucleotide sequence ID" value="NZ_JAYFRG010000004.1"/>
</dbReference>
<feature type="transmembrane region" description="Helical" evidence="1">
    <location>
        <begin position="12"/>
        <end position="31"/>
    </location>
</feature>
<evidence type="ECO:0000313" key="5">
    <source>
        <dbReference type="Proteomes" id="UP000322619"/>
    </source>
</evidence>
<accession>A0A1F2PH17</accession>
<protein>
    <recommendedName>
        <fullName evidence="6">DUF3021 domain-containing protein</fullName>
    </recommendedName>
</protein>
<dbReference type="OrthoDB" id="2610916at2"/>
<evidence type="ECO:0000313" key="2">
    <source>
        <dbReference type="EMBL" id="OFV70617.1"/>
    </source>
</evidence>
<dbReference type="EMBL" id="VSLA01000002">
    <property type="protein sequence ID" value="TYC88282.1"/>
    <property type="molecule type" value="Genomic_DNA"/>
</dbReference>
<comment type="caution">
    <text evidence="2">The sequence shown here is derived from an EMBL/GenBank/DDBJ whole genome shotgun (WGS) entry which is preliminary data.</text>
</comment>
<sequence length="140" mass="15740">MIKNLSQSFFQVFSVTLVWVTLLLTIFFNGQTVALNYLWNLIGIAAICALLFGVVYSGLWNYLTLKPVVNILITSVLNIVGGLTAVWLFSTDMFYFIAPWIPGMTLLSLLLHTLAFYVYAKIDVNRKAAQLNDLVKNKQA</sequence>
<evidence type="ECO:0000313" key="3">
    <source>
        <dbReference type="EMBL" id="TYC88282.1"/>
    </source>
</evidence>
<dbReference type="EMBL" id="LKEU01000029">
    <property type="protein sequence ID" value="OFV70617.1"/>
    <property type="molecule type" value="Genomic_DNA"/>
</dbReference>
<keyword evidence="1" id="KW-1133">Transmembrane helix</keyword>
<feature type="transmembrane region" description="Helical" evidence="1">
    <location>
        <begin position="37"/>
        <end position="56"/>
    </location>
</feature>
<keyword evidence="1" id="KW-0472">Membrane</keyword>
<name>A0A1F2PH17_9FIRM</name>
<reference evidence="2 4" key="1">
    <citation type="submission" date="2015-09" db="EMBL/GenBank/DDBJ databases">
        <title>Genome sequence of Acetobacterium wieringae DSM 1911.</title>
        <authorList>
            <person name="Poehlein A."/>
            <person name="Bengelsdorf F.R."/>
            <person name="Schiel-Bengelsdorf B."/>
            <person name="Duerre P."/>
            <person name="Daniel R."/>
        </authorList>
    </citation>
    <scope>NUCLEOTIDE SEQUENCE [LARGE SCALE GENOMIC DNA]</scope>
    <source>
        <strain evidence="2 4">DSM 1911</strain>
    </source>
</reference>
<proteinExistence type="predicted"/>
<evidence type="ECO:0000313" key="4">
    <source>
        <dbReference type="Proteomes" id="UP000176244"/>
    </source>
</evidence>
<feature type="transmembrane region" description="Helical" evidence="1">
    <location>
        <begin position="95"/>
        <end position="120"/>
    </location>
</feature>
<reference evidence="3 5" key="2">
    <citation type="submission" date="2019-08" db="EMBL/GenBank/DDBJ databases">
        <title>Isolation and enrichment of carboxydotrophic bacteria from anaerobic sludge for the production of bio-based chemicals from syngas.</title>
        <authorList>
            <person name="Antares A.L."/>
            <person name="Moreira J."/>
            <person name="Diender M."/>
            <person name="Parshina S.N."/>
            <person name="Stams A.J.M."/>
            <person name="Alves M."/>
            <person name="Alves J.I."/>
            <person name="Sousa D.Z."/>
        </authorList>
    </citation>
    <scope>NUCLEOTIDE SEQUENCE [LARGE SCALE GENOMIC DNA]</scope>
    <source>
        <strain evidence="3 5">JM</strain>
    </source>
</reference>
<gene>
    <name evidence="2" type="ORF">ACWI_18290</name>
    <name evidence="3" type="ORF">FXB42_01315</name>
</gene>
<evidence type="ECO:0008006" key="6">
    <source>
        <dbReference type="Google" id="ProtNLM"/>
    </source>
</evidence>
<evidence type="ECO:0000256" key="1">
    <source>
        <dbReference type="SAM" id="Phobius"/>
    </source>
</evidence>